<dbReference type="InterPro" id="IPR004360">
    <property type="entry name" value="Glyas_Fos-R_dOase_dom"/>
</dbReference>
<sequence length="121" mass="13688">MSDILALRPFIPAKDFELSKRFYQALGFIITHQDGPVAGLKMGGQSFILQNFYVQEAAENLMIQILVRDADAWWSRIDGDKLVADFGVKPPRAPAMQEWGMKVGFIFDPSGVLWHVVETQF</sequence>
<organism evidence="2 3">
    <name type="scientific">Lacibacterium aquatile</name>
    <dbReference type="NCBI Taxonomy" id="1168082"/>
    <lineage>
        <taxon>Bacteria</taxon>
        <taxon>Pseudomonadati</taxon>
        <taxon>Pseudomonadota</taxon>
        <taxon>Alphaproteobacteria</taxon>
        <taxon>Rhodospirillales</taxon>
        <taxon>Rhodospirillaceae</taxon>
    </lineage>
</organism>
<evidence type="ECO:0000313" key="3">
    <source>
        <dbReference type="Proteomes" id="UP001597295"/>
    </source>
</evidence>
<comment type="caution">
    <text evidence="2">The sequence shown here is derived from an EMBL/GenBank/DDBJ whole genome shotgun (WGS) entry which is preliminary data.</text>
</comment>
<dbReference type="RefSeq" id="WP_379878912.1">
    <property type="nucleotide sequence ID" value="NZ_JBHUIP010000016.1"/>
</dbReference>
<dbReference type="EMBL" id="JBHUIP010000016">
    <property type="protein sequence ID" value="MFD2265503.1"/>
    <property type="molecule type" value="Genomic_DNA"/>
</dbReference>
<gene>
    <name evidence="2" type="ORF">ACFSM5_21555</name>
</gene>
<dbReference type="SUPFAM" id="SSF54593">
    <property type="entry name" value="Glyoxalase/Bleomycin resistance protein/Dihydroxybiphenyl dioxygenase"/>
    <property type="match status" value="1"/>
</dbReference>
<evidence type="ECO:0000313" key="2">
    <source>
        <dbReference type="EMBL" id="MFD2265503.1"/>
    </source>
</evidence>
<dbReference type="Proteomes" id="UP001597295">
    <property type="component" value="Unassembled WGS sequence"/>
</dbReference>
<keyword evidence="3" id="KW-1185">Reference proteome</keyword>
<reference evidence="3" key="1">
    <citation type="journal article" date="2019" name="Int. J. Syst. Evol. Microbiol.">
        <title>The Global Catalogue of Microorganisms (GCM) 10K type strain sequencing project: providing services to taxonomists for standard genome sequencing and annotation.</title>
        <authorList>
            <consortium name="The Broad Institute Genomics Platform"/>
            <consortium name="The Broad Institute Genome Sequencing Center for Infectious Disease"/>
            <person name="Wu L."/>
            <person name="Ma J."/>
        </authorList>
    </citation>
    <scope>NUCLEOTIDE SEQUENCE [LARGE SCALE GENOMIC DNA]</scope>
    <source>
        <strain evidence="3">CGMCC 1.19062</strain>
    </source>
</reference>
<feature type="domain" description="Glyoxalase/fosfomycin resistance/dioxygenase" evidence="1">
    <location>
        <begin position="11"/>
        <end position="116"/>
    </location>
</feature>
<name>A0ABW5DXK4_9PROT</name>
<accession>A0ABW5DXK4</accession>
<dbReference type="Pfam" id="PF00903">
    <property type="entry name" value="Glyoxalase"/>
    <property type="match status" value="1"/>
</dbReference>
<evidence type="ECO:0000259" key="1">
    <source>
        <dbReference type="Pfam" id="PF00903"/>
    </source>
</evidence>
<proteinExistence type="predicted"/>
<dbReference type="InterPro" id="IPR029068">
    <property type="entry name" value="Glyas_Bleomycin-R_OHBP_Dase"/>
</dbReference>
<protein>
    <submittedName>
        <fullName evidence="2">VOC family protein</fullName>
    </submittedName>
</protein>
<dbReference type="Gene3D" id="3.10.180.10">
    <property type="entry name" value="2,3-Dihydroxybiphenyl 1,2-Dioxygenase, domain 1"/>
    <property type="match status" value="1"/>
</dbReference>